<organism evidence="1 2">
    <name type="scientific">Ataeniobius toweri</name>
    <dbReference type="NCBI Taxonomy" id="208326"/>
    <lineage>
        <taxon>Eukaryota</taxon>
        <taxon>Metazoa</taxon>
        <taxon>Chordata</taxon>
        <taxon>Craniata</taxon>
        <taxon>Vertebrata</taxon>
        <taxon>Euteleostomi</taxon>
        <taxon>Actinopterygii</taxon>
        <taxon>Neopterygii</taxon>
        <taxon>Teleostei</taxon>
        <taxon>Neoteleostei</taxon>
        <taxon>Acanthomorphata</taxon>
        <taxon>Ovalentaria</taxon>
        <taxon>Atherinomorphae</taxon>
        <taxon>Cyprinodontiformes</taxon>
        <taxon>Goodeidae</taxon>
        <taxon>Ataeniobius</taxon>
    </lineage>
</organism>
<proteinExistence type="predicted"/>
<evidence type="ECO:0000313" key="2">
    <source>
        <dbReference type="Proteomes" id="UP001345963"/>
    </source>
</evidence>
<sequence>MTQAEAPLRWPWGILWKEARHISGRMPARFASLFMITNCFPAHPAFSQEDAFATDCNTSLGLKAVTHISV</sequence>
<dbReference type="Proteomes" id="UP001345963">
    <property type="component" value="Unassembled WGS sequence"/>
</dbReference>
<gene>
    <name evidence="1" type="ORF">ATANTOWER_002922</name>
</gene>
<name>A0ABU7B3T5_9TELE</name>
<protein>
    <submittedName>
        <fullName evidence="1">Uncharacterized protein</fullName>
    </submittedName>
</protein>
<comment type="caution">
    <text evidence="1">The sequence shown here is derived from an EMBL/GenBank/DDBJ whole genome shotgun (WGS) entry which is preliminary data.</text>
</comment>
<reference evidence="1 2" key="1">
    <citation type="submission" date="2021-07" db="EMBL/GenBank/DDBJ databases">
        <authorList>
            <person name="Palmer J.M."/>
        </authorList>
    </citation>
    <scope>NUCLEOTIDE SEQUENCE [LARGE SCALE GENOMIC DNA]</scope>
    <source>
        <strain evidence="1 2">AT_MEX2019</strain>
        <tissue evidence="1">Muscle</tissue>
    </source>
</reference>
<evidence type="ECO:0000313" key="1">
    <source>
        <dbReference type="EMBL" id="MED6244290.1"/>
    </source>
</evidence>
<dbReference type="EMBL" id="JAHUTI010039469">
    <property type="protein sequence ID" value="MED6244290.1"/>
    <property type="molecule type" value="Genomic_DNA"/>
</dbReference>
<accession>A0ABU7B3T5</accession>
<keyword evidence="2" id="KW-1185">Reference proteome</keyword>